<protein>
    <submittedName>
        <fullName evidence="1">Uncharacterized protein</fullName>
    </submittedName>
</protein>
<proteinExistence type="predicted"/>
<dbReference type="STRING" id="324925.Ppha_0137"/>
<sequence>MGQVNNLNHCLKFGVHYTVIHYNSDELKIERQLWNIRTPDFERCRILLVVSEGGRSALESAQHELWKHFDESHVTFVLYARNQELELCRNQQYAIKILQAFYCMGLKEADAVYREDIQSYPEELHSLFISQSTAYQLLYSFSVLCQGYLVVLCGPDGNNDDGFSLEVNDSTEEIRTAIKEMKWGEVLRCNCVAQSLDPRLTASGPAGRNQMRKEVSGSSYWNMFDAKHKQQLLQTLERMFKRVDGNVAFNNSKAAELLSALPEVSQIENDPLLVAQAFLELQSLLRG</sequence>
<dbReference type="AlphaFoldDB" id="B4SB63"/>
<dbReference type="KEGG" id="pph:Ppha_0137"/>
<organism evidence="1 2">
    <name type="scientific">Pelodictyon phaeoclathratiforme (strain DSM 5477 / BU-1)</name>
    <dbReference type="NCBI Taxonomy" id="324925"/>
    <lineage>
        <taxon>Bacteria</taxon>
        <taxon>Pseudomonadati</taxon>
        <taxon>Chlorobiota</taxon>
        <taxon>Chlorobiia</taxon>
        <taxon>Chlorobiales</taxon>
        <taxon>Chlorobiaceae</taxon>
        <taxon>Chlorobium/Pelodictyon group</taxon>
        <taxon>Pelodictyon</taxon>
    </lineage>
</organism>
<name>B4SB63_PELPB</name>
<evidence type="ECO:0000313" key="1">
    <source>
        <dbReference type="EMBL" id="ACF42484.1"/>
    </source>
</evidence>
<accession>B4SB63</accession>
<keyword evidence="2" id="KW-1185">Reference proteome</keyword>
<evidence type="ECO:0000313" key="2">
    <source>
        <dbReference type="Proteomes" id="UP000002724"/>
    </source>
</evidence>
<dbReference type="EMBL" id="CP001110">
    <property type="protein sequence ID" value="ACF42484.1"/>
    <property type="molecule type" value="Genomic_DNA"/>
</dbReference>
<dbReference type="Proteomes" id="UP000002724">
    <property type="component" value="Chromosome"/>
</dbReference>
<reference evidence="1 2" key="1">
    <citation type="submission" date="2008-06" db="EMBL/GenBank/DDBJ databases">
        <title>Complete sequence of Pelodictyon phaeoclathratiforme BU-1.</title>
        <authorList>
            <consortium name="US DOE Joint Genome Institute"/>
            <person name="Lucas S."/>
            <person name="Copeland A."/>
            <person name="Lapidus A."/>
            <person name="Glavina del Rio T."/>
            <person name="Dalin E."/>
            <person name="Tice H."/>
            <person name="Bruce D."/>
            <person name="Goodwin L."/>
            <person name="Pitluck S."/>
            <person name="Schmutz J."/>
            <person name="Larimer F."/>
            <person name="Land M."/>
            <person name="Hauser L."/>
            <person name="Kyrpides N."/>
            <person name="Mikhailova N."/>
            <person name="Liu Z."/>
            <person name="Li T."/>
            <person name="Zhao F."/>
            <person name="Overmann J."/>
            <person name="Bryant D.A."/>
            <person name="Richardson P."/>
        </authorList>
    </citation>
    <scope>NUCLEOTIDE SEQUENCE [LARGE SCALE GENOMIC DNA]</scope>
    <source>
        <strain evidence="2">DSM 5477 / BU-1</strain>
    </source>
</reference>
<gene>
    <name evidence="1" type="ordered locus">Ppha_0137</name>
</gene>
<dbReference type="HOGENOM" id="CLU_969271_0_0_10"/>